<dbReference type="Proteomes" id="UP001239909">
    <property type="component" value="Unassembled WGS sequence"/>
</dbReference>
<feature type="signal peptide" evidence="1">
    <location>
        <begin position="1"/>
        <end position="32"/>
    </location>
</feature>
<name>A0ABQ6LPT2_9RHOB</name>
<reference evidence="2 3" key="1">
    <citation type="submission" date="2023-04" db="EMBL/GenBank/DDBJ databases">
        <title>Marinoamorphus aggregata gen. nov., sp. Nov., isolate from tissue of brittle star Ophioplocus japonicus.</title>
        <authorList>
            <person name="Kawano K."/>
            <person name="Sawayama S."/>
            <person name="Nakagawa S."/>
        </authorList>
    </citation>
    <scope>NUCLEOTIDE SEQUENCE [LARGE SCALE GENOMIC DNA]</scope>
    <source>
        <strain evidence="2 3">NKW23</strain>
    </source>
</reference>
<keyword evidence="1" id="KW-0732">Signal</keyword>
<protein>
    <submittedName>
        <fullName evidence="2">Uncharacterized protein</fullName>
    </submittedName>
</protein>
<evidence type="ECO:0000313" key="2">
    <source>
        <dbReference type="EMBL" id="GMG84611.1"/>
    </source>
</evidence>
<feature type="chain" id="PRO_5045833599" evidence="1">
    <location>
        <begin position="33"/>
        <end position="171"/>
    </location>
</feature>
<gene>
    <name evidence="2" type="ORF">LNKW23_38270</name>
</gene>
<keyword evidence="3" id="KW-1185">Reference proteome</keyword>
<dbReference type="RefSeq" id="WP_285673686.1">
    <property type="nucleotide sequence ID" value="NZ_BSYI01000039.1"/>
</dbReference>
<evidence type="ECO:0000256" key="1">
    <source>
        <dbReference type="SAM" id="SignalP"/>
    </source>
</evidence>
<dbReference type="EMBL" id="BSYI01000039">
    <property type="protein sequence ID" value="GMG84611.1"/>
    <property type="molecule type" value="Genomic_DNA"/>
</dbReference>
<evidence type="ECO:0000313" key="3">
    <source>
        <dbReference type="Proteomes" id="UP001239909"/>
    </source>
</evidence>
<comment type="caution">
    <text evidence="2">The sequence shown here is derived from an EMBL/GenBank/DDBJ whole genome shotgun (WGS) entry which is preliminary data.</text>
</comment>
<proteinExistence type="predicted"/>
<sequence>MRRPAKRLAKRLAKGLAALGLAAALGGAPAAAQVEIPPGEAQFRMCRVALLFHLETESWSKARYPRAVAETLLEQMYFVMSEYVFGHPSNAVRTSVDRVRYAERFFFDNSALIREHGEKFRDLETRERVLDDCVPFVWTAVRHEIDQLLHARKGLMGLPEPLPHRPLPAVE</sequence>
<accession>A0ABQ6LPT2</accession>
<organism evidence="2 3">
    <name type="scientific">Paralimibaculum aggregatum</name>
    <dbReference type="NCBI Taxonomy" id="3036245"/>
    <lineage>
        <taxon>Bacteria</taxon>
        <taxon>Pseudomonadati</taxon>
        <taxon>Pseudomonadota</taxon>
        <taxon>Alphaproteobacteria</taxon>
        <taxon>Rhodobacterales</taxon>
        <taxon>Paracoccaceae</taxon>
        <taxon>Paralimibaculum</taxon>
    </lineage>
</organism>